<evidence type="ECO:0000313" key="2">
    <source>
        <dbReference type="Proteomes" id="UP000265964"/>
    </source>
</evidence>
<accession>A0A3A1YE74</accession>
<comment type="caution">
    <text evidence="1">The sequence shown here is derived from an EMBL/GenBank/DDBJ whole genome shotgun (WGS) entry which is preliminary data.</text>
</comment>
<organism evidence="1 2">
    <name type="scientific">Psittacicella gerlachiana</name>
    <dbReference type="NCBI Taxonomy" id="2028574"/>
    <lineage>
        <taxon>Bacteria</taxon>
        <taxon>Pseudomonadati</taxon>
        <taxon>Pseudomonadota</taxon>
        <taxon>Gammaproteobacteria</taxon>
        <taxon>Pasteurellales</taxon>
        <taxon>Psittacicellaceae</taxon>
        <taxon>Psittacicella</taxon>
    </lineage>
</organism>
<reference evidence="1 2" key="1">
    <citation type="submission" date="2017-08" db="EMBL/GenBank/DDBJ databases">
        <title>Reclassification of Bisgaard taxon 37 and 44.</title>
        <authorList>
            <person name="Christensen H."/>
        </authorList>
    </citation>
    <scope>NUCLEOTIDE SEQUENCE [LARGE SCALE GENOMIC DNA]</scope>
    <source>
        <strain evidence="1 2">EEAB3T1</strain>
    </source>
</reference>
<sequence>MSIDFAFDHHLETDPNYEPITLTNFEVNLKNKPDPFKITEILKFAPLLEKEQKREELPDFIANLRKEFFTLEEELEELGVESAENISPYLLGMIFVSVELDKIDRSAIFNYFKILIQEQSELIGNTDYLTLVEYLSSENFLLVYQNLLEHLDNHVLRLDEFKISHIFQSIISETSDYPFLDLIGRVTHFTQGVIDLAKAYIHDSTPNLETQELALEVVYNKLNEILFVATAITIAMTRFINHASQDFYSEEEFLRFSNLEFDLGKYFPDPTASVLASIFVAIKAFEKNLPYPTECPDFTLEYLCELD</sequence>
<dbReference type="Proteomes" id="UP000265964">
    <property type="component" value="Unassembled WGS sequence"/>
</dbReference>
<dbReference type="EMBL" id="NRJF01000088">
    <property type="protein sequence ID" value="RIY35460.1"/>
    <property type="molecule type" value="Genomic_DNA"/>
</dbReference>
<gene>
    <name evidence="1" type="ORF">CKF59_03620</name>
</gene>
<proteinExistence type="predicted"/>
<protein>
    <submittedName>
        <fullName evidence="1">Uncharacterized protein</fullName>
    </submittedName>
</protein>
<dbReference type="RefSeq" id="WP_119534620.1">
    <property type="nucleotide sequence ID" value="NZ_NRJF01000088.1"/>
</dbReference>
<name>A0A3A1YE74_9GAMM</name>
<dbReference type="AlphaFoldDB" id="A0A3A1YE74"/>
<keyword evidence="2" id="KW-1185">Reference proteome</keyword>
<evidence type="ECO:0000313" key="1">
    <source>
        <dbReference type="EMBL" id="RIY35460.1"/>
    </source>
</evidence>